<reference evidence="2" key="2">
    <citation type="journal article" date="2021" name="PeerJ">
        <title>Extensive microbial diversity within the chicken gut microbiome revealed by metagenomics and culture.</title>
        <authorList>
            <person name="Gilroy R."/>
            <person name="Ravi A."/>
            <person name="Getino M."/>
            <person name="Pursley I."/>
            <person name="Horton D.L."/>
            <person name="Alikhan N.F."/>
            <person name="Baker D."/>
            <person name="Gharbi K."/>
            <person name="Hall N."/>
            <person name="Watson M."/>
            <person name="Adriaenssens E.M."/>
            <person name="Foster-Nyarko E."/>
            <person name="Jarju S."/>
            <person name="Secka A."/>
            <person name="Antonio M."/>
            <person name="Oren A."/>
            <person name="Chaudhuri R.R."/>
            <person name="La Ragione R."/>
            <person name="Hildebrand F."/>
            <person name="Pallen M.J."/>
        </authorList>
    </citation>
    <scope>NUCLEOTIDE SEQUENCE</scope>
    <source>
        <strain evidence="2">10037</strain>
    </source>
</reference>
<proteinExistence type="predicted"/>
<protein>
    <submittedName>
        <fullName evidence="2">Uncharacterized protein</fullName>
    </submittedName>
</protein>
<accession>A0A9D9I2I1</accession>
<feature type="region of interest" description="Disordered" evidence="1">
    <location>
        <begin position="80"/>
        <end position="104"/>
    </location>
</feature>
<comment type="caution">
    <text evidence="2">The sequence shown here is derived from an EMBL/GenBank/DDBJ whole genome shotgun (WGS) entry which is preliminary data.</text>
</comment>
<dbReference type="AlphaFoldDB" id="A0A9D9I2I1"/>
<organism evidence="2 3">
    <name type="scientific">Candidatus Merdivivens pullistercoris</name>
    <dbReference type="NCBI Taxonomy" id="2840873"/>
    <lineage>
        <taxon>Bacteria</taxon>
        <taxon>Pseudomonadati</taxon>
        <taxon>Bacteroidota</taxon>
        <taxon>Bacteroidia</taxon>
        <taxon>Bacteroidales</taxon>
        <taxon>Muribaculaceae</taxon>
        <taxon>Muribaculaceae incertae sedis</taxon>
        <taxon>Candidatus Merdivivens</taxon>
    </lineage>
</organism>
<reference evidence="2" key="1">
    <citation type="submission" date="2020-10" db="EMBL/GenBank/DDBJ databases">
        <authorList>
            <person name="Gilroy R."/>
        </authorList>
    </citation>
    <scope>NUCLEOTIDE SEQUENCE</scope>
    <source>
        <strain evidence="2">10037</strain>
    </source>
</reference>
<evidence type="ECO:0000313" key="2">
    <source>
        <dbReference type="EMBL" id="MBO8464781.1"/>
    </source>
</evidence>
<name>A0A9D9I2I1_9BACT</name>
<sequence length="104" mass="11332">MTIYGTITYRLSDPGSKSEGYRAFLTDSGGKTYRLYRAGRLPYGDPFFHPFDGMEAGVTGEYEEETDNFLVESVVLGNGDEISASTDDGGTGPVEIPEDSNDEE</sequence>
<dbReference type="Proteomes" id="UP000823597">
    <property type="component" value="Unassembled WGS sequence"/>
</dbReference>
<evidence type="ECO:0000313" key="3">
    <source>
        <dbReference type="Proteomes" id="UP000823597"/>
    </source>
</evidence>
<dbReference type="EMBL" id="JADIME010000024">
    <property type="protein sequence ID" value="MBO8464781.1"/>
    <property type="molecule type" value="Genomic_DNA"/>
</dbReference>
<evidence type="ECO:0000256" key="1">
    <source>
        <dbReference type="SAM" id="MobiDB-lite"/>
    </source>
</evidence>
<gene>
    <name evidence="2" type="ORF">IAB93_02135</name>
</gene>